<keyword evidence="4" id="KW-1185">Reference proteome</keyword>
<keyword evidence="1" id="KW-0472">Membrane</keyword>
<comment type="caution">
    <text evidence="3">The sequence shown here is derived from an EMBL/GenBank/DDBJ whole genome shotgun (WGS) entry which is preliminary data.</text>
</comment>
<sequence length="822" mass="89870">MVCINRVKEDVSTYFVVVIVTILLTNTEARRSKIRLIDGGYERVVVAIGEEVEENQELIDRIKEVFMRIGRLCIQPQSNIPYVNKPTGCGQPGLYLHITPEYILNENVGTLFGPYDKTLTHEWAHLRWGVFDEYPLQGDRKFYAASDGSIQGTRCVLAIEGDWRRLNGRRCTAGNDGFPEEQDCYFADKLEPGKHGASLMYRQYLEGLETFCDSSEYVGSWEGGLHNSEAPNKQNKLCDGKSIWEVMREHPDFADYDTRIVEGVYNATPTFKIVKKESTRTVIVMDVSGSMHGEKIRLLRAAVYNLLNLVLRKGHQVGLVAFSHKSVVLANLTETDEEGKAMLLDRLPEPERIGGGTSIAKGVYEALAVLANGHGSAAGGKLLVITDGRETSHPKLQRLTDQDLEGVVVDTIAVGPSADPSLEQLAQRTGGQSYYHLDGTSDIIGAFSAQSAAQRTGTGDLESVPITIILQTIGAGETVSVPFIVDKSTSGCLSVILTSLYWNSMNAWLKSPTGVVIDRYSKQYRNVSQFDLFSFELEKDVTEGEIPISVSAEWAYTEVKPPQNQILYATVARGYVPVINCQVEATVEFSNQSTGVATTLQLLDNGSGADIRVKNKGMETKIANGALVGFGAAVHPALSEEDFGLDLQDTGAFQRHTVGNSFTCTDDELCKEDAVDVYAPAKITDLVATNVDFDLHQLNLTFTAPGDDLAQGTGGSFSYFFAVIAVDDEGNRGPTSNFASSSFRDFRPVGSSWFIWIIITIAVILFIMLNIVAVLLVCACLKSATGKQDKYNVKNYQSVPGDGGEETVGLKAARHIDGPTNC</sequence>
<dbReference type="Pfam" id="PF00092">
    <property type="entry name" value="VWA"/>
    <property type="match status" value="1"/>
</dbReference>
<evidence type="ECO:0000256" key="1">
    <source>
        <dbReference type="SAM" id="Phobius"/>
    </source>
</evidence>
<protein>
    <submittedName>
        <fullName evidence="3">Putative epithelial chloride channel protein-like</fullName>
    </submittedName>
</protein>
<dbReference type="CDD" id="cd00198">
    <property type="entry name" value="vWFA"/>
    <property type="match status" value="1"/>
</dbReference>
<dbReference type="EMBL" id="MRZV01000356">
    <property type="protein sequence ID" value="PIK51796.1"/>
    <property type="molecule type" value="Genomic_DNA"/>
</dbReference>
<feature type="domain" description="VWFA" evidence="2">
    <location>
        <begin position="280"/>
        <end position="473"/>
    </location>
</feature>
<keyword evidence="1" id="KW-0812">Transmembrane</keyword>
<evidence type="ECO:0000259" key="2">
    <source>
        <dbReference type="PROSITE" id="PS50234"/>
    </source>
</evidence>
<dbReference type="SMART" id="SM00327">
    <property type="entry name" value="VWA"/>
    <property type="match status" value="1"/>
</dbReference>
<proteinExistence type="predicted"/>
<dbReference type="Gene3D" id="3.40.50.410">
    <property type="entry name" value="von Willebrand factor, type A domain"/>
    <property type="match status" value="1"/>
</dbReference>
<dbReference type="PROSITE" id="PS50234">
    <property type="entry name" value="VWFA"/>
    <property type="match status" value="1"/>
</dbReference>
<dbReference type="PANTHER" id="PTHR10579:SF172">
    <property type="entry name" value="CALCIUM-ACTIVATED CHLORIDE CHANNEL REGULATOR 4 PRECURSOR-RELATED"/>
    <property type="match status" value="1"/>
</dbReference>
<dbReference type="Pfam" id="PF08434">
    <property type="entry name" value="CLCA"/>
    <property type="match status" value="1"/>
</dbReference>
<dbReference type="OrthoDB" id="10021899at2759"/>
<dbReference type="PANTHER" id="PTHR10579">
    <property type="entry name" value="CALCIUM-ACTIVATED CHLORIDE CHANNEL REGULATOR"/>
    <property type="match status" value="1"/>
</dbReference>
<dbReference type="InterPro" id="IPR051266">
    <property type="entry name" value="CLCR"/>
</dbReference>
<evidence type="ECO:0000313" key="3">
    <source>
        <dbReference type="EMBL" id="PIK51796.1"/>
    </source>
</evidence>
<organism evidence="3 4">
    <name type="scientific">Stichopus japonicus</name>
    <name type="common">Sea cucumber</name>
    <dbReference type="NCBI Taxonomy" id="307972"/>
    <lineage>
        <taxon>Eukaryota</taxon>
        <taxon>Metazoa</taxon>
        <taxon>Echinodermata</taxon>
        <taxon>Eleutherozoa</taxon>
        <taxon>Echinozoa</taxon>
        <taxon>Holothuroidea</taxon>
        <taxon>Aspidochirotacea</taxon>
        <taxon>Aspidochirotida</taxon>
        <taxon>Stichopodidae</taxon>
        <taxon>Apostichopus</taxon>
    </lineage>
</organism>
<dbReference type="InterPro" id="IPR013642">
    <property type="entry name" value="CLCA_N"/>
</dbReference>
<name>A0A2G8KUV3_STIJA</name>
<accession>A0A2G8KUV3</accession>
<keyword evidence="1" id="KW-1133">Transmembrane helix</keyword>
<dbReference type="SUPFAM" id="SSF53300">
    <property type="entry name" value="vWA-like"/>
    <property type="match status" value="1"/>
</dbReference>
<dbReference type="InterPro" id="IPR036465">
    <property type="entry name" value="vWFA_dom_sf"/>
</dbReference>
<dbReference type="InterPro" id="IPR002035">
    <property type="entry name" value="VWF_A"/>
</dbReference>
<dbReference type="STRING" id="307972.A0A2G8KUV3"/>
<reference evidence="3 4" key="1">
    <citation type="journal article" date="2017" name="PLoS Biol.">
        <title>The sea cucumber genome provides insights into morphological evolution and visceral regeneration.</title>
        <authorList>
            <person name="Zhang X."/>
            <person name="Sun L."/>
            <person name="Yuan J."/>
            <person name="Sun Y."/>
            <person name="Gao Y."/>
            <person name="Zhang L."/>
            <person name="Li S."/>
            <person name="Dai H."/>
            <person name="Hamel J.F."/>
            <person name="Liu C."/>
            <person name="Yu Y."/>
            <person name="Liu S."/>
            <person name="Lin W."/>
            <person name="Guo K."/>
            <person name="Jin S."/>
            <person name="Xu P."/>
            <person name="Storey K.B."/>
            <person name="Huan P."/>
            <person name="Zhang T."/>
            <person name="Zhou Y."/>
            <person name="Zhang J."/>
            <person name="Lin C."/>
            <person name="Li X."/>
            <person name="Xing L."/>
            <person name="Huo D."/>
            <person name="Sun M."/>
            <person name="Wang L."/>
            <person name="Mercier A."/>
            <person name="Li F."/>
            <person name="Yang H."/>
            <person name="Xiang J."/>
        </authorList>
    </citation>
    <scope>NUCLEOTIDE SEQUENCE [LARGE SCALE GENOMIC DNA]</scope>
    <source>
        <strain evidence="3">Shaxun</strain>
        <tissue evidence="3">Muscle</tissue>
    </source>
</reference>
<evidence type="ECO:0000313" key="4">
    <source>
        <dbReference type="Proteomes" id="UP000230750"/>
    </source>
</evidence>
<gene>
    <name evidence="3" type="ORF">BSL78_11320</name>
</gene>
<dbReference type="Proteomes" id="UP000230750">
    <property type="component" value="Unassembled WGS sequence"/>
</dbReference>
<feature type="transmembrane region" description="Helical" evidence="1">
    <location>
        <begin position="753"/>
        <end position="781"/>
    </location>
</feature>
<dbReference type="AlphaFoldDB" id="A0A2G8KUV3"/>